<feature type="compositionally biased region" description="Low complexity" evidence="1">
    <location>
        <begin position="54"/>
        <end position="69"/>
    </location>
</feature>
<feature type="region of interest" description="Disordered" evidence="1">
    <location>
        <begin position="1"/>
        <end position="108"/>
    </location>
</feature>
<reference evidence="2" key="4">
    <citation type="submission" date="2019-03" db="UniProtKB">
        <authorList>
            <consortium name="EnsemblPlants"/>
        </authorList>
    </citation>
    <scope>IDENTIFICATION</scope>
</reference>
<name>A0A453B050_AEGTS</name>
<feature type="compositionally biased region" description="Basic residues" evidence="1">
    <location>
        <begin position="89"/>
        <end position="106"/>
    </location>
</feature>
<evidence type="ECO:0000313" key="2">
    <source>
        <dbReference type="EnsemblPlants" id="AET2Gv20318700.1"/>
    </source>
</evidence>
<reference evidence="3" key="1">
    <citation type="journal article" date="2014" name="Science">
        <title>Ancient hybridizations among the ancestral genomes of bread wheat.</title>
        <authorList>
            <consortium name="International Wheat Genome Sequencing Consortium,"/>
            <person name="Marcussen T."/>
            <person name="Sandve S.R."/>
            <person name="Heier L."/>
            <person name="Spannagl M."/>
            <person name="Pfeifer M."/>
            <person name="Jakobsen K.S."/>
            <person name="Wulff B.B."/>
            <person name="Steuernagel B."/>
            <person name="Mayer K.F."/>
            <person name="Olsen O.A."/>
        </authorList>
    </citation>
    <scope>NUCLEOTIDE SEQUENCE [LARGE SCALE GENOMIC DNA]</scope>
    <source>
        <strain evidence="3">cv. AL8/78</strain>
    </source>
</reference>
<reference evidence="2" key="3">
    <citation type="journal article" date="2017" name="Nature">
        <title>Genome sequence of the progenitor of the wheat D genome Aegilops tauschii.</title>
        <authorList>
            <person name="Luo M.C."/>
            <person name="Gu Y.Q."/>
            <person name="Puiu D."/>
            <person name="Wang H."/>
            <person name="Twardziok S.O."/>
            <person name="Deal K.R."/>
            <person name="Huo N."/>
            <person name="Zhu T."/>
            <person name="Wang L."/>
            <person name="Wang Y."/>
            <person name="McGuire P.E."/>
            <person name="Liu S."/>
            <person name="Long H."/>
            <person name="Ramasamy R.K."/>
            <person name="Rodriguez J.C."/>
            <person name="Van S.L."/>
            <person name="Yuan L."/>
            <person name="Wang Z."/>
            <person name="Xia Z."/>
            <person name="Xiao L."/>
            <person name="Anderson O.D."/>
            <person name="Ouyang S."/>
            <person name="Liang Y."/>
            <person name="Zimin A.V."/>
            <person name="Pertea G."/>
            <person name="Qi P."/>
            <person name="Bennetzen J.L."/>
            <person name="Dai X."/>
            <person name="Dawson M.W."/>
            <person name="Muller H.G."/>
            <person name="Kugler K."/>
            <person name="Rivarola-Duarte L."/>
            <person name="Spannagl M."/>
            <person name="Mayer K.F.X."/>
            <person name="Lu F.H."/>
            <person name="Bevan M.W."/>
            <person name="Leroy P."/>
            <person name="Li P."/>
            <person name="You F.M."/>
            <person name="Sun Q."/>
            <person name="Liu Z."/>
            <person name="Lyons E."/>
            <person name="Wicker T."/>
            <person name="Salzberg S.L."/>
            <person name="Devos K.M."/>
            <person name="Dvorak J."/>
        </authorList>
    </citation>
    <scope>NUCLEOTIDE SEQUENCE [LARGE SCALE GENOMIC DNA]</scope>
    <source>
        <strain evidence="2">cv. AL8/78</strain>
    </source>
</reference>
<dbReference type="EnsemblPlants" id="AET2Gv20318700.1">
    <property type="protein sequence ID" value="AET2Gv20318700.1"/>
    <property type="gene ID" value="AET2Gv20318700"/>
</dbReference>
<feature type="compositionally biased region" description="Pro residues" evidence="1">
    <location>
        <begin position="22"/>
        <end position="35"/>
    </location>
</feature>
<dbReference type="AlphaFoldDB" id="A0A453B050"/>
<evidence type="ECO:0000256" key="1">
    <source>
        <dbReference type="SAM" id="MobiDB-lite"/>
    </source>
</evidence>
<protein>
    <submittedName>
        <fullName evidence="2">Uncharacterized protein</fullName>
    </submittedName>
</protein>
<keyword evidence="3" id="KW-1185">Reference proteome</keyword>
<sequence length="317" mass="34675">VSKKKHSTPDPDPQYPISAPTSSPPLPSPNPPWRGPAPQRRRRLRLWRRRGEGRPVPGVRGAAVELPVPGLLPPHLQPPLRAGPQAPHRLLRQAPPHRPRRARPVRRQPAPLRLQLAGGDEPGQGVGPQAARRLRLRLRGTPWRPAAAVALLPRQGRGAPGRPTRRPNLNFPWTMLLVSTGISARHTFLPVSAARSGRGASVAEAEKTGLSLDSFKTTVVKRDDKNIHKSSTLSRTSLGDWRQVRQKLCPVSISSPLGNFAQMDCVLHSKRIGQLRGLEAGSVYEPCDQCLISSLSFAAFDGLVNYLCGTKFDHGDD</sequence>
<organism evidence="2 3">
    <name type="scientific">Aegilops tauschii subsp. strangulata</name>
    <name type="common">Goatgrass</name>
    <dbReference type="NCBI Taxonomy" id="200361"/>
    <lineage>
        <taxon>Eukaryota</taxon>
        <taxon>Viridiplantae</taxon>
        <taxon>Streptophyta</taxon>
        <taxon>Embryophyta</taxon>
        <taxon>Tracheophyta</taxon>
        <taxon>Spermatophyta</taxon>
        <taxon>Magnoliopsida</taxon>
        <taxon>Liliopsida</taxon>
        <taxon>Poales</taxon>
        <taxon>Poaceae</taxon>
        <taxon>BOP clade</taxon>
        <taxon>Pooideae</taxon>
        <taxon>Triticodae</taxon>
        <taxon>Triticeae</taxon>
        <taxon>Triticinae</taxon>
        <taxon>Aegilops</taxon>
    </lineage>
</organism>
<reference evidence="2" key="5">
    <citation type="journal article" date="2021" name="G3 (Bethesda)">
        <title>Aegilops tauschii genome assembly Aet v5.0 features greater sequence contiguity and improved annotation.</title>
        <authorList>
            <person name="Wang L."/>
            <person name="Zhu T."/>
            <person name="Rodriguez J.C."/>
            <person name="Deal K.R."/>
            <person name="Dubcovsky J."/>
            <person name="McGuire P.E."/>
            <person name="Lux T."/>
            <person name="Spannagl M."/>
            <person name="Mayer K.F.X."/>
            <person name="Baldrich P."/>
            <person name="Meyers B.C."/>
            <person name="Huo N."/>
            <person name="Gu Y.Q."/>
            <person name="Zhou H."/>
            <person name="Devos K.M."/>
            <person name="Bennetzen J.L."/>
            <person name="Unver T."/>
            <person name="Budak H."/>
            <person name="Gulick P.J."/>
            <person name="Galiba G."/>
            <person name="Kalapos B."/>
            <person name="Nelson D.R."/>
            <person name="Li P."/>
            <person name="You F.M."/>
            <person name="Luo M.C."/>
            <person name="Dvorak J."/>
        </authorList>
    </citation>
    <scope>NUCLEOTIDE SEQUENCE [LARGE SCALE GENOMIC DNA]</scope>
    <source>
        <strain evidence="2">cv. AL8/78</strain>
    </source>
</reference>
<dbReference type="Proteomes" id="UP000015105">
    <property type="component" value="Chromosome 2D"/>
</dbReference>
<accession>A0A453B050</accession>
<dbReference type="Gramene" id="AET2Gv20318700.1">
    <property type="protein sequence ID" value="AET2Gv20318700.1"/>
    <property type="gene ID" value="AET2Gv20318700"/>
</dbReference>
<feature type="compositionally biased region" description="Basic residues" evidence="1">
    <location>
        <begin position="39"/>
        <end position="48"/>
    </location>
</feature>
<evidence type="ECO:0000313" key="3">
    <source>
        <dbReference type="Proteomes" id="UP000015105"/>
    </source>
</evidence>
<proteinExistence type="predicted"/>
<reference evidence="3" key="2">
    <citation type="journal article" date="2017" name="Nat. Plants">
        <title>The Aegilops tauschii genome reveals multiple impacts of transposons.</title>
        <authorList>
            <person name="Zhao G."/>
            <person name="Zou C."/>
            <person name="Li K."/>
            <person name="Wang K."/>
            <person name="Li T."/>
            <person name="Gao L."/>
            <person name="Zhang X."/>
            <person name="Wang H."/>
            <person name="Yang Z."/>
            <person name="Liu X."/>
            <person name="Jiang W."/>
            <person name="Mao L."/>
            <person name="Kong X."/>
            <person name="Jiao Y."/>
            <person name="Jia J."/>
        </authorList>
    </citation>
    <scope>NUCLEOTIDE SEQUENCE [LARGE SCALE GENOMIC DNA]</scope>
    <source>
        <strain evidence="3">cv. AL8/78</strain>
    </source>
</reference>